<comment type="caution">
    <text evidence="8">The sequence shown here is derived from an EMBL/GenBank/DDBJ whole genome shotgun (WGS) entry which is preliminary data.</text>
</comment>
<gene>
    <name evidence="8" type="ORF">HINF_LOCUS1352</name>
</gene>
<dbReference type="InterPro" id="IPR013083">
    <property type="entry name" value="Znf_RING/FYVE/PHD"/>
</dbReference>
<dbReference type="Gene3D" id="3.30.40.10">
    <property type="entry name" value="Zinc/RING finger domain, C3HC4 (zinc finger)"/>
    <property type="match status" value="1"/>
</dbReference>
<dbReference type="SUPFAM" id="SSF161219">
    <property type="entry name" value="CHY zinc finger-like"/>
    <property type="match status" value="1"/>
</dbReference>
<keyword evidence="1" id="KW-0479">Metal-binding</keyword>
<dbReference type="InterPro" id="IPR037274">
    <property type="entry name" value="Znf_CHY_sf"/>
</dbReference>
<dbReference type="InterPro" id="IPR008913">
    <property type="entry name" value="Znf_CHY"/>
</dbReference>
<sequence length="424" mass="50838">MNQTQKYIIPEQFKNQVLMQQIFKLKLGGKDKNNVDDHIIIKTFPCEVMCDEKLQDQQHKLNTIYFHIPLKYYDETKTESEQLVDFANTAQLEPEWYYKMDPDQLTYSKYFIKEDIGCQHFIRACQLLCNTCNKYYTCRFCHDEIEDHKFPKQETKMVKCIYCKCEQPFQQYCQNCKQCFGKQWCEICRAFCNIGNESKPMYHCKGCDSCMTGWAHQWRHCDKCNSCVRVDCFQGHQCVKFDGTCPVCMGDLEDTIYGRMLLNCSHAIHKHCYDQLIRQGEYRCPVCRRFLPVEEEREILINHFKKLLKETVIFRPIRYVQFHCLECQRDFYGAFHSFVVMCGKCELFNVETRENIIGNRELADEEWIKYPETKPKFCTVEDIREILYSKYQIELEKEWNLENVGDALNMYPKTKEQFLSYLQK</sequence>
<dbReference type="Pfam" id="PF05495">
    <property type="entry name" value="zf-CHY"/>
    <property type="match status" value="1"/>
</dbReference>
<dbReference type="EMBL" id="CAXDID020000002">
    <property type="protein sequence ID" value="CAL5971412.1"/>
    <property type="molecule type" value="Genomic_DNA"/>
</dbReference>
<proteinExistence type="predicted"/>
<name>A0ABP1GH21_9EUKA</name>
<evidence type="ECO:0000259" key="5">
    <source>
        <dbReference type="PROSITE" id="PS50089"/>
    </source>
</evidence>
<dbReference type="Pfam" id="PF13639">
    <property type="entry name" value="zf-RING_2"/>
    <property type="match status" value="1"/>
</dbReference>
<keyword evidence="3" id="KW-0862">Zinc</keyword>
<dbReference type="InterPro" id="IPR017921">
    <property type="entry name" value="Znf_CTCHY"/>
</dbReference>
<reference evidence="8 9" key="1">
    <citation type="submission" date="2024-07" db="EMBL/GenBank/DDBJ databases">
        <authorList>
            <person name="Akdeniz Z."/>
        </authorList>
    </citation>
    <scope>NUCLEOTIDE SEQUENCE [LARGE SCALE GENOMIC DNA]</scope>
</reference>
<feature type="domain" description="CTCHY-type" evidence="7">
    <location>
        <begin position="180"/>
        <end position="246"/>
    </location>
</feature>
<dbReference type="PROSITE" id="PS51270">
    <property type="entry name" value="ZF_CTCHY"/>
    <property type="match status" value="1"/>
</dbReference>
<organism evidence="8 9">
    <name type="scientific">Hexamita inflata</name>
    <dbReference type="NCBI Taxonomy" id="28002"/>
    <lineage>
        <taxon>Eukaryota</taxon>
        <taxon>Metamonada</taxon>
        <taxon>Diplomonadida</taxon>
        <taxon>Hexamitidae</taxon>
        <taxon>Hexamitinae</taxon>
        <taxon>Hexamita</taxon>
    </lineage>
</organism>
<dbReference type="PROSITE" id="PS50089">
    <property type="entry name" value="ZF_RING_2"/>
    <property type="match status" value="1"/>
</dbReference>
<evidence type="ECO:0000259" key="6">
    <source>
        <dbReference type="PROSITE" id="PS51266"/>
    </source>
</evidence>
<dbReference type="InterPro" id="IPR037275">
    <property type="entry name" value="Znf_CTCHY_sf"/>
</dbReference>
<dbReference type="SUPFAM" id="SSF161245">
    <property type="entry name" value="Zinc hairpin stack"/>
    <property type="match status" value="1"/>
</dbReference>
<protein>
    <submittedName>
        <fullName evidence="8">CHY_zinc finger domain-containing protein</fullName>
    </submittedName>
</protein>
<dbReference type="PANTHER" id="PTHR21319">
    <property type="entry name" value="RING FINGER AND CHY ZINC FINGER DOMAIN-CONTAINING PROTEIN 1"/>
    <property type="match status" value="1"/>
</dbReference>
<evidence type="ECO:0000313" key="8">
    <source>
        <dbReference type="EMBL" id="CAL5971412.1"/>
    </source>
</evidence>
<accession>A0ABP1GH21</accession>
<feature type="domain" description="RING-type" evidence="5">
    <location>
        <begin position="245"/>
        <end position="288"/>
    </location>
</feature>
<keyword evidence="9" id="KW-1185">Reference proteome</keyword>
<evidence type="ECO:0000256" key="4">
    <source>
        <dbReference type="PROSITE-ProRule" id="PRU00601"/>
    </source>
</evidence>
<dbReference type="InterPro" id="IPR001841">
    <property type="entry name" value="Znf_RING"/>
</dbReference>
<dbReference type="SMART" id="SM00184">
    <property type="entry name" value="RING"/>
    <property type="match status" value="1"/>
</dbReference>
<dbReference type="Proteomes" id="UP001642409">
    <property type="component" value="Unassembled WGS sequence"/>
</dbReference>
<keyword evidence="2 4" id="KW-0863">Zinc-finger</keyword>
<dbReference type="PANTHER" id="PTHR21319:SF53">
    <property type="entry name" value="RING FINGER AND CHY ZINC FINGER DOMAIN-CONTAINING PROTEIN 1"/>
    <property type="match status" value="1"/>
</dbReference>
<evidence type="ECO:0000259" key="7">
    <source>
        <dbReference type="PROSITE" id="PS51270"/>
    </source>
</evidence>
<feature type="domain" description="CHY-type" evidence="6">
    <location>
        <begin position="111"/>
        <end position="178"/>
    </location>
</feature>
<evidence type="ECO:0000256" key="3">
    <source>
        <dbReference type="ARBA" id="ARBA00022833"/>
    </source>
</evidence>
<evidence type="ECO:0000256" key="2">
    <source>
        <dbReference type="ARBA" id="ARBA00022771"/>
    </source>
</evidence>
<evidence type="ECO:0000313" key="9">
    <source>
        <dbReference type="Proteomes" id="UP001642409"/>
    </source>
</evidence>
<dbReference type="SUPFAM" id="SSF57850">
    <property type="entry name" value="RING/U-box"/>
    <property type="match status" value="1"/>
</dbReference>
<evidence type="ECO:0000256" key="1">
    <source>
        <dbReference type="ARBA" id="ARBA00022723"/>
    </source>
</evidence>
<dbReference type="PROSITE" id="PS51266">
    <property type="entry name" value="ZF_CHY"/>
    <property type="match status" value="1"/>
</dbReference>